<sequence>GVPMISMGDEYGHTKGGNNNTYCHDNDINYFRWDKKEESKSDFFRFCCLLTKFRHECESLGLSDFPTADRLQWHGHAPGLPDWSDKSRFVAFTLIDSVKGKIYVAFNASHLPVIISLPERPGYRWEPLVDTSKPVPFDFLSSDLPAKEIAIKQYAPFLDANLYPMLSYSSIILLQLPDENA</sequence>
<dbReference type="InterPro" id="IPR048650">
    <property type="entry name" value="ISOA1-3-like_C"/>
</dbReference>
<proteinExistence type="predicted"/>
<dbReference type="AlphaFoldDB" id="V4WI86"/>
<reference evidence="2 3" key="1">
    <citation type="submission" date="2013-10" db="EMBL/GenBank/DDBJ databases">
        <authorList>
            <consortium name="International Citrus Genome Consortium"/>
            <person name="Jenkins J."/>
            <person name="Schmutz J."/>
            <person name="Prochnik S."/>
            <person name="Rokhsar D."/>
            <person name="Gmitter F."/>
            <person name="Ollitrault P."/>
            <person name="Machado M."/>
            <person name="Talon M."/>
            <person name="Wincker P."/>
            <person name="Jaillon O."/>
            <person name="Morgante M."/>
        </authorList>
    </citation>
    <scope>NUCLEOTIDE SEQUENCE</scope>
    <source>
        <strain evidence="3">cv. Clemenules</strain>
    </source>
</reference>
<dbReference type="Gene3D" id="3.20.20.80">
    <property type="entry name" value="Glycosidases"/>
    <property type="match status" value="1"/>
</dbReference>
<protein>
    <recommendedName>
        <fullName evidence="1">Isoamylase 1-3-like C-terminal domain-containing protein</fullName>
    </recommendedName>
</protein>
<dbReference type="InterPro" id="IPR013780">
    <property type="entry name" value="Glyco_hydro_b"/>
</dbReference>
<dbReference type="Proteomes" id="UP000030687">
    <property type="component" value="Unassembled WGS sequence"/>
</dbReference>
<dbReference type="KEGG" id="cic:CICLE_v100074891m"/>
<evidence type="ECO:0000313" key="3">
    <source>
        <dbReference type="Proteomes" id="UP000030687"/>
    </source>
</evidence>
<gene>
    <name evidence="2" type="ORF">CICLE_v100074891mg</name>
</gene>
<dbReference type="Gene3D" id="2.60.40.1180">
    <property type="entry name" value="Golgi alpha-mannosidase II"/>
    <property type="match status" value="1"/>
</dbReference>
<name>V4WI86_CITCL</name>
<dbReference type="InParanoid" id="V4WI86"/>
<dbReference type="Gramene" id="ESR66444">
    <property type="protein sequence ID" value="ESR66444"/>
    <property type="gene ID" value="CICLE_v100074891mg"/>
</dbReference>
<feature type="domain" description="Isoamylase 1-3-like C-terminal" evidence="1">
    <location>
        <begin position="72"/>
        <end position="173"/>
    </location>
</feature>
<dbReference type="SUPFAM" id="SSF51011">
    <property type="entry name" value="Glycosyl hydrolase domain"/>
    <property type="match status" value="1"/>
</dbReference>
<feature type="non-terminal residue" evidence="2">
    <location>
        <position position="1"/>
    </location>
</feature>
<dbReference type="eggNOG" id="KOG0470">
    <property type="taxonomic scope" value="Eukaryota"/>
</dbReference>
<evidence type="ECO:0000313" key="2">
    <source>
        <dbReference type="EMBL" id="ESR66444.1"/>
    </source>
</evidence>
<evidence type="ECO:0000259" key="1">
    <source>
        <dbReference type="Pfam" id="PF21156"/>
    </source>
</evidence>
<dbReference type="PANTHER" id="PTHR43002">
    <property type="entry name" value="GLYCOGEN DEBRANCHING ENZYME"/>
    <property type="match status" value="1"/>
</dbReference>
<dbReference type="Pfam" id="PF21156">
    <property type="entry name" value="ISOA1-3_C"/>
    <property type="match status" value="1"/>
</dbReference>
<dbReference type="InterPro" id="IPR017853">
    <property type="entry name" value="GH"/>
</dbReference>
<dbReference type="STRING" id="85681.V4WI86"/>
<keyword evidence="3" id="KW-1185">Reference proteome</keyword>
<dbReference type="SUPFAM" id="SSF51445">
    <property type="entry name" value="(Trans)glycosidases"/>
    <property type="match status" value="1"/>
</dbReference>
<dbReference type="OMA" id="WHGHQPE"/>
<dbReference type="EMBL" id="KI535697">
    <property type="protein sequence ID" value="ESR66444.1"/>
    <property type="molecule type" value="Genomic_DNA"/>
</dbReference>
<organism evidence="2 3">
    <name type="scientific">Citrus clementina</name>
    <name type="common">Clementine</name>
    <name type="synonym">Citrus deliciosa x Citrus sinensis</name>
    <dbReference type="NCBI Taxonomy" id="85681"/>
    <lineage>
        <taxon>Eukaryota</taxon>
        <taxon>Viridiplantae</taxon>
        <taxon>Streptophyta</taxon>
        <taxon>Embryophyta</taxon>
        <taxon>Tracheophyta</taxon>
        <taxon>Spermatophyta</taxon>
        <taxon>Magnoliopsida</taxon>
        <taxon>eudicotyledons</taxon>
        <taxon>Gunneridae</taxon>
        <taxon>Pentapetalae</taxon>
        <taxon>rosids</taxon>
        <taxon>malvids</taxon>
        <taxon>Sapindales</taxon>
        <taxon>Rutaceae</taxon>
        <taxon>Aurantioideae</taxon>
        <taxon>Citrus</taxon>
    </lineage>
</organism>
<accession>V4WI86</accession>